<protein>
    <submittedName>
        <fullName evidence="3">Uncharacterized protein</fullName>
    </submittedName>
</protein>
<accession>A0A1I6GJB9</accession>
<name>A0A1I6GJB9_9EURY</name>
<feature type="coiled-coil region" evidence="1">
    <location>
        <begin position="124"/>
        <end position="158"/>
    </location>
</feature>
<evidence type="ECO:0000256" key="1">
    <source>
        <dbReference type="SAM" id="Coils"/>
    </source>
</evidence>
<evidence type="ECO:0000313" key="4">
    <source>
        <dbReference type="Proteomes" id="UP000198531"/>
    </source>
</evidence>
<dbReference type="Proteomes" id="UP000198531">
    <property type="component" value="Unassembled WGS sequence"/>
</dbReference>
<sequence>MSQTAGAELVWEQKLDEASAKLADDTTAAALADEYGGEPDYVDDLCSEAVMVAFDEHADRITMDHFATAADRLDAEPSNDDTTESKRTPPHAQTESAGQVVATTTDLEEGTAADIDLPAETATDTNAAQRIDALESEVDELRALVEALHKQVKAQNRALTGQDRIDSVDADAEEFVPLLNRLDAVTGGDGT</sequence>
<proteinExistence type="predicted"/>
<organism evidence="3 4">
    <name type="scientific">Halogeometricum rufum</name>
    <dbReference type="NCBI Taxonomy" id="553469"/>
    <lineage>
        <taxon>Archaea</taxon>
        <taxon>Methanobacteriati</taxon>
        <taxon>Methanobacteriota</taxon>
        <taxon>Stenosarchaea group</taxon>
        <taxon>Halobacteria</taxon>
        <taxon>Halobacteriales</taxon>
        <taxon>Haloferacaceae</taxon>
        <taxon>Halogeometricum</taxon>
    </lineage>
</organism>
<dbReference type="RefSeq" id="WP_089805596.1">
    <property type="nucleotide sequence ID" value="NZ_FOYT01000001.1"/>
</dbReference>
<evidence type="ECO:0000313" key="3">
    <source>
        <dbReference type="EMBL" id="SFR42295.1"/>
    </source>
</evidence>
<reference evidence="4" key="1">
    <citation type="submission" date="2016-10" db="EMBL/GenBank/DDBJ databases">
        <authorList>
            <person name="Varghese N."/>
            <person name="Submissions S."/>
        </authorList>
    </citation>
    <scope>NUCLEOTIDE SEQUENCE [LARGE SCALE GENOMIC DNA]</scope>
    <source>
        <strain evidence="4">CGMCC 1.7736</strain>
    </source>
</reference>
<feature type="compositionally biased region" description="Polar residues" evidence="2">
    <location>
        <begin position="91"/>
        <end position="105"/>
    </location>
</feature>
<keyword evidence="1" id="KW-0175">Coiled coil</keyword>
<dbReference type="STRING" id="553469.SAMN04487947_1248"/>
<dbReference type="AlphaFoldDB" id="A0A1I6GJB9"/>
<keyword evidence="4" id="KW-1185">Reference proteome</keyword>
<dbReference type="EMBL" id="FOYT01000001">
    <property type="protein sequence ID" value="SFR42295.1"/>
    <property type="molecule type" value="Genomic_DNA"/>
</dbReference>
<gene>
    <name evidence="3" type="ORF">SAMN04487947_1248</name>
</gene>
<evidence type="ECO:0000256" key="2">
    <source>
        <dbReference type="SAM" id="MobiDB-lite"/>
    </source>
</evidence>
<feature type="region of interest" description="Disordered" evidence="2">
    <location>
        <begin position="72"/>
        <end position="110"/>
    </location>
</feature>